<name>A0A5K0WWN0_9MAGN</name>
<dbReference type="EMBL" id="LR721775">
    <property type="protein sequence ID" value="VVV57737.1"/>
    <property type="molecule type" value="Genomic_DNA"/>
</dbReference>
<gene>
    <name evidence="1" type="ORF">NYM_LOCUS4717</name>
</gene>
<proteinExistence type="predicted"/>
<reference evidence="1" key="1">
    <citation type="submission" date="2019-09" db="EMBL/GenBank/DDBJ databases">
        <authorList>
            <person name="Zhang L."/>
        </authorList>
    </citation>
    <scope>NUCLEOTIDE SEQUENCE</scope>
</reference>
<sequence length="85" mass="9461">MEQVKFWQRGDTFQIEGCGGLLEDRSDRLIDNVALHLLFALQKLVTGEVDKLVTGELDAGITEDLVGPHLGGIERMLAGYFEQEN</sequence>
<dbReference type="Gramene" id="NC10G0162620.1">
    <property type="protein sequence ID" value="NC10G0162620.1:cds"/>
    <property type="gene ID" value="NC10G0162620"/>
</dbReference>
<organism evidence="1">
    <name type="scientific">Nymphaea colorata</name>
    <name type="common">pocket water lily</name>
    <dbReference type="NCBI Taxonomy" id="210225"/>
    <lineage>
        <taxon>Eukaryota</taxon>
        <taxon>Viridiplantae</taxon>
        <taxon>Streptophyta</taxon>
        <taxon>Embryophyta</taxon>
        <taxon>Tracheophyta</taxon>
        <taxon>Spermatophyta</taxon>
        <taxon>Magnoliopsida</taxon>
        <taxon>Nymphaeales</taxon>
        <taxon>Nymphaeaceae</taxon>
        <taxon>Nymphaea</taxon>
    </lineage>
</organism>
<protein>
    <submittedName>
        <fullName evidence="1">Uncharacterized protein</fullName>
    </submittedName>
</protein>
<dbReference type="AlphaFoldDB" id="A0A5K0WWN0"/>
<evidence type="ECO:0000313" key="1">
    <source>
        <dbReference type="EMBL" id="VVV57737.1"/>
    </source>
</evidence>
<accession>A0A5K0WWN0</accession>